<gene>
    <name evidence="1" type="ORF">BJP25_20165</name>
</gene>
<protein>
    <submittedName>
        <fullName evidence="1">Uncharacterized protein</fullName>
    </submittedName>
</protein>
<name>A0A1Q9LK82_9PSEU</name>
<evidence type="ECO:0000313" key="1">
    <source>
        <dbReference type="EMBL" id="OLR92404.1"/>
    </source>
</evidence>
<dbReference type="AlphaFoldDB" id="A0A1Q9LK82"/>
<dbReference type="Proteomes" id="UP000186040">
    <property type="component" value="Unassembled WGS sequence"/>
</dbReference>
<keyword evidence="2" id="KW-1185">Reference proteome</keyword>
<dbReference type="STRING" id="1193682.BJP25_20165"/>
<evidence type="ECO:0000313" key="2">
    <source>
        <dbReference type="Proteomes" id="UP000186040"/>
    </source>
</evidence>
<reference evidence="1 2" key="1">
    <citation type="submission" date="2016-10" db="EMBL/GenBank/DDBJ databases">
        <title>The Draft Genome Sequence of Actinokineospora bangkokensis 44EHWT reveals the biosynthetic pathway of antifungal compounds Thailandins with unusual extender unit butylmalonyl-CoA.</title>
        <authorList>
            <person name="Greule A."/>
            <person name="Intra B."/>
            <person name="Flemming S."/>
            <person name="Rommel M.G."/>
            <person name="Panbangred W."/>
            <person name="Bechthold A."/>
        </authorList>
    </citation>
    <scope>NUCLEOTIDE SEQUENCE [LARGE SCALE GENOMIC DNA]</scope>
    <source>
        <strain evidence="1 2">44EHW</strain>
    </source>
</reference>
<sequence>MDTSWLRGDPTEGLRPARPRTFKELVTADPLWRRIYQEWLAEHYDTVMPGFDHPQVQALFDRLTDTTRQRTPLDDAMQKPFEDAYRRKPDGFYEQFGAIKDMLRARTEAARAADRKLSERDALKAVGKQVAVEAVQAALADAAGDAPIALRAWTQVEAFKQEFTTARNKAVQEFAHPAWNKHSEHWQMAQDLLAERIGAVSSKEGVLRETVQQGQAMLGAGSKPPAVYLDKLTNDLVEWASAINLMAAGFAECANLMSQWAKVNAEKLMKDDFDTFFPITGGVMLAARTAIGVAGVVLGFFPQLAPIAGGLDLADQLVEGGVRRAVVAVASRNGKNKVDLAGVKLELTDEFKNSRAGKLYMKKEAAKEYAEGKLQQLGDTAAAFSAAVAKAAEDYVPGVKAAREAATRSAVAAQAGIDDLRRQILERKPELAKSEAFDGVMRRLTVLFGNRQEEATEAELSATAEEIKGLLSQAAELGGLEGGLPSLGGMVKDALGDAFTAMAPGLASAISTAMPVIGVVKVTVSTVLDGVEFWAAMNKGLTPDGMTTEQLAQFQAIVGRNVLGTHVAFEGLDFSSVKWVGKQGSALVVEVAGVQGTFDPATLRFSPFDRSGMQGQVLSQVRRSYSVGLHSPEGTVQLSWDGWEWGDELGEGTQSAAVPATHPDGRAYDLQLLVYPEGRLVVTGQTMTKAADPARLAKRGAVVIGTRGPGRAFDLINGIG</sequence>
<accession>A0A1Q9LK82</accession>
<organism evidence="1 2">
    <name type="scientific">Actinokineospora bangkokensis</name>
    <dbReference type="NCBI Taxonomy" id="1193682"/>
    <lineage>
        <taxon>Bacteria</taxon>
        <taxon>Bacillati</taxon>
        <taxon>Actinomycetota</taxon>
        <taxon>Actinomycetes</taxon>
        <taxon>Pseudonocardiales</taxon>
        <taxon>Pseudonocardiaceae</taxon>
        <taxon>Actinokineospora</taxon>
    </lineage>
</organism>
<comment type="caution">
    <text evidence="1">The sequence shown here is derived from an EMBL/GenBank/DDBJ whole genome shotgun (WGS) entry which is preliminary data.</text>
</comment>
<proteinExistence type="predicted"/>
<dbReference type="EMBL" id="MKQR01000016">
    <property type="protein sequence ID" value="OLR92404.1"/>
    <property type="molecule type" value="Genomic_DNA"/>
</dbReference>